<comment type="caution">
    <text evidence="3">The sequence shown here is derived from an EMBL/GenBank/DDBJ whole genome shotgun (WGS) entry which is preliminary data.</text>
</comment>
<feature type="transmembrane region" description="Helical" evidence="2">
    <location>
        <begin position="430"/>
        <end position="449"/>
    </location>
</feature>
<name>A0A1Q8RY59_9PEZI</name>
<dbReference type="OrthoDB" id="5428055at2759"/>
<keyword evidence="2" id="KW-0472">Membrane</keyword>
<sequence length="580" mass="65209">MDGSKVCEQSPPPTASDMAEQTKSNTPALLVRRSSLMSKFPEAVSSAYVLDWEGENCRQRLLGHAEDLLREAVGRRRLTIVQGLPLDLVQVLRDSLGVSPEFLEAHAGRRRYRPTRRDDSSSFVSFEYPELVKTTKGSYGPDPGYKPSARQSDLVDVMDEAPFHTMSGDGLAVLFCHASLWMSGKANVLFLDRPIWYDPSSELRKARRPLSVARSWQTKIDESQVDGTSVWNVLIAEGDEVPGLEDSLLRTFRQSNMTIQALPEVLCEAVFGKWLDFFDTLPPRSDPGFPHDTTLFWQATNSLEQNLDSAYDLERLPLLAGMKHFDWRYLLERLQRRVAISRLTAAFSSNPRFPLTQPTTAAIQTREVDLPIRDNQVYPDIRGNWPDDKEGNQRALDRVTYLGGILLPFTVVSAILSMNDEYSPNAPRFWVFWAASIGAAILCLLIIYLDQLRCLEVYFEIAAADTVESVFSSTKFQSNQRITPLSMPKSRMRRPSRLTTEMLVDLPGPGAGDIEVMADSAVNPTMIVEQCNDGSKPKAWRRRQLGWGGAVKKAVGYYRLMGGMPVQVSVSGERFRMKNI</sequence>
<feature type="region of interest" description="Disordered" evidence="1">
    <location>
        <begin position="1"/>
        <end position="24"/>
    </location>
</feature>
<dbReference type="Gene3D" id="1.20.58.340">
    <property type="entry name" value="Magnesium transport protein CorA, transmembrane region"/>
    <property type="match status" value="1"/>
</dbReference>
<accession>A0A1Q8RY59</accession>
<gene>
    <name evidence="3" type="ORF">CCHL11_01425</name>
</gene>
<keyword evidence="2" id="KW-0812">Transmembrane</keyword>
<proteinExistence type="predicted"/>
<evidence type="ECO:0000256" key="1">
    <source>
        <dbReference type="SAM" id="MobiDB-lite"/>
    </source>
</evidence>
<evidence type="ECO:0000313" key="4">
    <source>
        <dbReference type="Proteomes" id="UP000186583"/>
    </source>
</evidence>
<reference evidence="3 4" key="1">
    <citation type="submission" date="2016-11" db="EMBL/GenBank/DDBJ databases">
        <title>Draft Genome Assembly of Colletotrichum chlorophyti a pathogen of herbaceous plants.</title>
        <authorList>
            <person name="Gan P."/>
            <person name="Narusaka M."/>
            <person name="Tsushima A."/>
            <person name="Narusaka Y."/>
            <person name="Takano Y."/>
            <person name="Shirasu K."/>
        </authorList>
    </citation>
    <scope>NUCLEOTIDE SEQUENCE [LARGE SCALE GENOMIC DNA]</scope>
    <source>
        <strain evidence="3 4">NTL11</strain>
    </source>
</reference>
<dbReference type="STRING" id="708187.A0A1Q8RY59"/>
<organism evidence="3 4">
    <name type="scientific">Colletotrichum chlorophyti</name>
    <dbReference type="NCBI Taxonomy" id="708187"/>
    <lineage>
        <taxon>Eukaryota</taxon>
        <taxon>Fungi</taxon>
        <taxon>Dikarya</taxon>
        <taxon>Ascomycota</taxon>
        <taxon>Pezizomycotina</taxon>
        <taxon>Sordariomycetes</taxon>
        <taxon>Hypocreomycetidae</taxon>
        <taxon>Glomerellales</taxon>
        <taxon>Glomerellaceae</taxon>
        <taxon>Colletotrichum</taxon>
    </lineage>
</organism>
<keyword evidence="2" id="KW-1133">Transmembrane helix</keyword>
<feature type="transmembrane region" description="Helical" evidence="2">
    <location>
        <begin position="399"/>
        <end position="418"/>
    </location>
</feature>
<dbReference type="AlphaFoldDB" id="A0A1Q8RY59"/>
<protein>
    <recommendedName>
        <fullName evidence="5">Cysteine protease domain-containing protein</fullName>
    </recommendedName>
</protein>
<dbReference type="EMBL" id="MPGH01000060">
    <property type="protein sequence ID" value="OLN91983.1"/>
    <property type="molecule type" value="Genomic_DNA"/>
</dbReference>
<keyword evidence="4" id="KW-1185">Reference proteome</keyword>
<dbReference type="Proteomes" id="UP000186583">
    <property type="component" value="Unassembled WGS sequence"/>
</dbReference>
<evidence type="ECO:0000256" key="2">
    <source>
        <dbReference type="SAM" id="Phobius"/>
    </source>
</evidence>
<evidence type="ECO:0000313" key="3">
    <source>
        <dbReference type="EMBL" id="OLN91983.1"/>
    </source>
</evidence>
<evidence type="ECO:0008006" key="5">
    <source>
        <dbReference type="Google" id="ProtNLM"/>
    </source>
</evidence>